<dbReference type="NCBIfam" id="NF004676">
    <property type="entry name" value="PRK06019.1-2"/>
    <property type="match status" value="1"/>
</dbReference>
<dbReference type="GO" id="GO:0046872">
    <property type="term" value="F:metal ion binding"/>
    <property type="evidence" value="ECO:0007669"/>
    <property type="project" value="InterPro"/>
</dbReference>
<dbReference type="Gene3D" id="3.30.1490.20">
    <property type="entry name" value="ATP-grasp fold, A domain"/>
    <property type="match status" value="1"/>
</dbReference>
<dbReference type="Pfam" id="PF22660">
    <property type="entry name" value="RS_preATP-grasp-like"/>
    <property type="match status" value="1"/>
</dbReference>
<feature type="binding site" evidence="5">
    <location>
        <begin position="147"/>
        <end position="153"/>
    </location>
    <ligand>
        <name>ATP</name>
        <dbReference type="ChEBI" id="CHEBI:30616"/>
    </ligand>
</feature>
<dbReference type="SUPFAM" id="SSF51246">
    <property type="entry name" value="Rudiment single hybrid motif"/>
    <property type="match status" value="1"/>
</dbReference>
<comment type="function">
    <text evidence="5">Catalyzes the ATP-dependent conversion of 5-aminoimidazole ribonucleotide (AIR) and HCO(3)(-) to N5-carboxyaminoimidazole ribonucleotide (N5-CAIR).</text>
</comment>
<dbReference type="InterPro" id="IPR011761">
    <property type="entry name" value="ATP-grasp"/>
</dbReference>
<dbReference type="STRING" id="1867956.BJF95_05770"/>
<dbReference type="NCBIfam" id="NF004679">
    <property type="entry name" value="PRK06019.1-5"/>
    <property type="match status" value="1"/>
</dbReference>
<dbReference type="EC" id="6.3.4.18" evidence="5 6"/>
<feature type="binding site" evidence="5">
    <location>
        <position position="142"/>
    </location>
    <ligand>
        <name>ATP</name>
        <dbReference type="ChEBI" id="CHEBI:30616"/>
    </ligand>
</feature>
<dbReference type="InterPro" id="IPR005875">
    <property type="entry name" value="PurK"/>
</dbReference>
<feature type="binding site" evidence="5">
    <location>
        <position position="102"/>
    </location>
    <ligand>
        <name>ATP</name>
        <dbReference type="ChEBI" id="CHEBI:30616"/>
    </ligand>
</feature>
<evidence type="ECO:0000259" key="7">
    <source>
        <dbReference type="PROSITE" id="PS50975"/>
    </source>
</evidence>
<dbReference type="PANTHER" id="PTHR11609">
    <property type="entry name" value="PURINE BIOSYNTHESIS PROTEIN 6/7, PUR6/7"/>
    <property type="match status" value="1"/>
</dbReference>
<dbReference type="InterPro" id="IPR040686">
    <property type="entry name" value="PurK_C"/>
</dbReference>
<dbReference type="InterPro" id="IPR016185">
    <property type="entry name" value="PreATP-grasp_dom_sf"/>
</dbReference>
<dbReference type="OrthoDB" id="9804625at2"/>
<evidence type="ECO:0000256" key="5">
    <source>
        <dbReference type="HAMAP-Rule" id="MF_01928"/>
    </source>
</evidence>
<reference evidence="8 9" key="1">
    <citation type="submission" date="2016-09" db="EMBL/GenBank/DDBJ databases">
        <title>Rhizobium oryziradicis sp. nov., isolated from the root of rice.</title>
        <authorList>
            <person name="Zhao J."/>
            <person name="Zhang X."/>
        </authorList>
    </citation>
    <scope>NUCLEOTIDE SEQUENCE [LARGE SCALE GENOMIC DNA]</scope>
    <source>
        <strain evidence="8 9">N19</strain>
    </source>
</reference>
<comment type="similarity">
    <text evidence="5 6">Belongs to the PurK/PurT family.</text>
</comment>
<feature type="binding site" evidence="5">
    <location>
        <begin position="177"/>
        <end position="180"/>
    </location>
    <ligand>
        <name>ATP</name>
        <dbReference type="ChEBI" id="CHEBI:30616"/>
    </ligand>
</feature>
<dbReference type="UniPathway" id="UPA00074">
    <property type="reaction ID" value="UER00942"/>
</dbReference>
<organism evidence="8 9">
    <name type="scientific">Rhizobium oryziradicis</name>
    <dbReference type="NCBI Taxonomy" id="1867956"/>
    <lineage>
        <taxon>Bacteria</taxon>
        <taxon>Pseudomonadati</taxon>
        <taxon>Pseudomonadota</taxon>
        <taxon>Alphaproteobacteria</taxon>
        <taxon>Hyphomicrobiales</taxon>
        <taxon>Rhizobiaceae</taxon>
        <taxon>Rhizobium/Agrobacterium group</taxon>
        <taxon>Rhizobium</taxon>
    </lineage>
</organism>
<evidence type="ECO:0000313" key="8">
    <source>
        <dbReference type="EMBL" id="OLP44076.1"/>
    </source>
</evidence>
<keyword evidence="9" id="KW-1185">Reference proteome</keyword>
<evidence type="ECO:0000313" key="9">
    <source>
        <dbReference type="Proteomes" id="UP000186894"/>
    </source>
</evidence>
<evidence type="ECO:0000256" key="2">
    <source>
        <dbReference type="ARBA" id="ARBA00022741"/>
    </source>
</evidence>
<accession>A0A1Q8ZPV0</accession>
<sequence length="350" mass="37402">MSVQTIGIIGGGQLGRMLAMAAAKLGIKTIVLEPQADCPAAQVANQQIVADYADPAALEALAAQCDVITYEFENVPVEAATALERTIAVYPPAKALEVSQDRLLEKQFLNASGISTAPFRAVDSQADLEAALAEFGGQGVLKTRRFGYDGKGQRVYRKGDDANGGYAALGSVPLILEGFIAFEREISIIAARTKDDDIACYDPAENVHRDGILHTSTLPAHISAQTAEMARQAAAKLLSGMNYVGVVGIEFFLMADGTLIANEMAPRVHNSGHWTEAACVISQFEQHIRAVAGLPLGATNRHSDCIMTNLIGDDIDALSDWLAKRNVVVHLYGKAEARPGRKMGHVTELF</sequence>
<feature type="binding site" evidence="5">
    <location>
        <begin position="262"/>
        <end position="263"/>
    </location>
    <ligand>
        <name>ATP</name>
        <dbReference type="ChEBI" id="CHEBI:30616"/>
    </ligand>
</feature>
<dbReference type="EMBL" id="MKIM01000027">
    <property type="protein sequence ID" value="OLP44076.1"/>
    <property type="molecule type" value="Genomic_DNA"/>
</dbReference>
<dbReference type="InterPro" id="IPR011054">
    <property type="entry name" value="Rudment_hybrid_motif"/>
</dbReference>
<keyword evidence="2 5" id="KW-0547">Nucleotide-binding</keyword>
<dbReference type="NCBIfam" id="TIGR01161">
    <property type="entry name" value="purK"/>
    <property type="match status" value="1"/>
</dbReference>
<dbReference type="FunFam" id="3.40.50.20:FF:000016">
    <property type="entry name" value="N5-carboxyaminoimidazole ribonucleotide synthase"/>
    <property type="match status" value="1"/>
</dbReference>
<keyword evidence="1 5" id="KW-0436">Ligase</keyword>
<dbReference type="PANTHER" id="PTHR11609:SF5">
    <property type="entry name" value="PHOSPHORIBOSYLAMINOIMIDAZOLE CARBOXYLASE"/>
    <property type="match status" value="1"/>
</dbReference>
<name>A0A1Q8ZPV0_9HYPH</name>
<evidence type="ECO:0000256" key="1">
    <source>
        <dbReference type="ARBA" id="ARBA00022598"/>
    </source>
</evidence>
<proteinExistence type="inferred from homology"/>
<dbReference type="FunFam" id="3.30.1490.20:FF:000015">
    <property type="entry name" value="N5-carboxyaminoimidazole ribonucleotide synthase"/>
    <property type="match status" value="1"/>
</dbReference>
<dbReference type="RefSeq" id="WP_075639586.1">
    <property type="nucleotide sequence ID" value="NZ_MKIM01000027.1"/>
</dbReference>
<dbReference type="Gene3D" id="3.30.470.20">
    <property type="entry name" value="ATP-grasp fold, B domain"/>
    <property type="match status" value="1"/>
</dbReference>
<dbReference type="Proteomes" id="UP000186894">
    <property type="component" value="Unassembled WGS sequence"/>
</dbReference>
<comment type="function">
    <text evidence="6">Catalyzes the ATP-dependent conversion of 5-aminoimidazole ribonucleotide (AIR) and HCO(3)- to N5-carboxyaminoimidazole ribonucleotide (N5-CAIR).</text>
</comment>
<dbReference type="GO" id="GO:0034028">
    <property type="term" value="F:5-(carboxyamino)imidazole ribonucleotide synthase activity"/>
    <property type="evidence" value="ECO:0007669"/>
    <property type="project" value="UniProtKB-UniRule"/>
</dbReference>
<comment type="subunit">
    <text evidence="5 6">Homodimer.</text>
</comment>
<dbReference type="InterPro" id="IPR054350">
    <property type="entry name" value="PurT/PurK_preATP-grasp"/>
</dbReference>
<dbReference type="AlphaFoldDB" id="A0A1Q8ZPV0"/>
<dbReference type="GO" id="GO:0005524">
    <property type="term" value="F:ATP binding"/>
    <property type="evidence" value="ECO:0007669"/>
    <property type="project" value="UniProtKB-UniRule"/>
</dbReference>
<keyword evidence="4 5" id="KW-0067">ATP-binding</keyword>
<evidence type="ECO:0000256" key="6">
    <source>
        <dbReference type="RuleBase" id="RU361200"/>
    </source>
</evidence>
<comment type="caution">
    <text evidence="8">The sequence shown here is derived from an EMBL/GenBank/DDBJ whole genome shotgun (WGS) entry which is preliminary data.</text>
</comment>
<gene>
    <name evidence="5 6" type="primary">purK</name>
    <name evidence="8" type="ORF">BJF95_05770</name>
</gene>
<feature type="binding site" evidence="5">
    <location>
        <position position="185"/>
    </location>
    <ligand>
        <name>ATP</name>
        <dbReference type="ChEBI" id="CHEBI:30616"/>
    </ligand>
</feature>
<dbReference type="Gene3D" id="3.40.50.20">
    <property type="match status" value="1"/>
</dbReference>
<dbReference type="HAMAP" id="MF_01928">
    <property type="entry name" value="PurK"/>
    <property type="match status" value="1"/>
</dbReference>
<comment type="pathway">
    <text evidence="5 6">Purine metabolism; IMP biosynthesis via de novo pathway; 5-amino-1-(5-phospho-D-ribosyl)imidazole-4-carboxylate from 5-amino-1-(5-phospho-D-ribosyl)imidazole (N5-CAIR route): step 1/2.</text>
</comment>
<evidence type="ECO:0000256" key="3">
    <source>
        <dbReference type="ARBA" id="ARBA00022755"/>
    </source>
</evidence>
<keyword evidence="3 5" id="KW-0658">Purine biosynthesis</keyword>
<dbReference type="GO" id="GO:0006189">
    <property type="term" value="P:'de novo' IMP biosynthetic process"/>
    <property type="evidence" value="ECO:0007669"/>
    <property type="project" value="UniProtKB-UniRule"/>
</dbReference>
<dbReference type="GO" id="GO:0004638">
    <property type="term" value="F:phosphoribosylaminoimidazole carboxylase activity"/>
    <property type="evidence" value="ECO:0007669"/>
    <property type="project" value="InterPro"/>
</dbReference>
<feature type="domain" description="ATP-grasp" evidence="7">
    <location>
        <begin position="106"/>
        <end position="292"/>
    </location>
</feature>
<feature type="binding site" evidence="5">
    <location>
        <position position="208"/>
    </location>
    <ligand>
        <name>ATP</name>
        <dbReference type="ChEBI" id="CHEBI:30616"/>
    </ligand>
</feature>
<protein>
    <recommendedName>
        <fullName evidence="5 6">N5-carboxyaminoimidazole ribonucleotide synthase</fullName>
        <shortName evidence="5 6">N5-CAIR synthase</shortName>
        <ecNumber evidence="5 6">6.3.4.18</ecNumber>
    </recommendedName>
    <alternativeName>
        <fullName evidence="5 6">5-(carboxyamino)imidazole ribonucleotide synthetase</fullName>
    </alternativeName>
</protein>
<comment type="catalytic activity">
    <reaction evidence="5 6">
        <text>5-amino-1-(5-phospho-beta-D-ribosyl)imidazole + hydrogencarbonate + ATP = 5-carboxyamino-1-(5-phospho-D-ribosyl)imidazole + ADP + phosphate + 2 H(+)</text>
        <dbReference type="Rhea" id="RHEA:19317"/>
        <dbReference type="ChEBI" id="CHEBI:15378"/>
        <dbReference type="ChEBI" id="CHEBI:17544"/>
        <dbReference type="ChEBI" id="CHEBI:30616"/>
        <dbReference type="ChEBI" id="CHEBI:43474"/>
        <dbReference type="ChEBI" id="CHEBI:58730"/>
        <dbReference type="ChEBI" id="CHEBI:137981"/>
        <dbReference type="ChEBI" id="CHEBI:456216"/>
        <dbReference type="EC" id="6.3.4.18"/>
    </reaction>
</comment>
<dbReference type="GO" id="GO:0005829">
    <property type="term" value="C:cytosol"/>
    <property type="evidence" value="ECO:0007669"/>
    <property type="project" value="TreeGrafter"/>
</dbReference>
<dbReference type="NCBIfam" id="NF004675">
    <property type="entry name" value="PRK06019.1-1"/>
    <property type="match status" value="1"/>
</dbReference>
<dbReference type="PROSITE" id="PS50975">
    <property type="entry name" value="ATP_GRASP"/>
    <property type="match status" value="1"/>
</dbReference>
<dbReference type="InterPro" id="IPR003135">
    <property type="entry name" value="ATP-grasp_carboxylate-amine"/>
</dbReference>
<evidence type="ECO:0000256" key="4">
    <source>
        <dbReference type="ARBA" id="ARBA00022840"/>
    </source>
</evidence>
<dbReference type="Pfam" id="PF02222">
    <property type="entry name" value="ATP-grasp"/>
    <property type="match status" value="1"/>
</dbReference>
<dbReference type="InterPro" id="IPR013815">
    <property type="entry name" value="ATP_grasp_subdomain_1"/>
</dbReference>
<dbReference type="SUPFAM" id="SSF56059">
    <property type="entry name" value="Glutathione synthetase ATP-binding domain-like"/>
    <property type="match status" value="1"/>
</dbReference>
<dbReference type="SUPFAM" id="SSF52440">
    <property type="entry name" value="PreATP-grasp domain"/>
    <property type="match status" value="1"/>
</dbReference>
<dbReference type="Pfam" id="PF17769">
    <property type="entry name" value="PurK_C"/>
    <property type="match status" value="1"/>
</dbReference>